<accession>C8W5J5</accession>
<evidence type="ECO:0000259" key="3">
    <source>
        <dbReference type="PROSITE" id="PS51459"/>
    </source>
</evidence>
<feature type="binding site" evidence="2">
    <location>
        <begin position="227"/>
        <end position="234"/>
    </location>
    <ligand>
        <name>ATP</name>
        <dbReference type="ChEBI" id="CHEBI:30616"/>
    </ligand>
</feature>
<dbReference type="PANTHER" id="PTHR13504">
    <property type="entry name" value="FIDO DOMAIN-CONTAINING PROTEIN DDB_G0283145"/>
    <property type="match status" value="1"/>
</dbReference>
<organism evidence="4 5">
    <name type="scientific">Desulfofarcimen acetoxidans (strain ATCC 49208 / DSM 771 / KCTC 5769 / VKM B-1644 / 5575)</name>
    <name type="common">Desulfotomaculum acetoxidans</name>
    <dbReference type="NCBI Taxonomy" id="485916"/>
    <lineage>
        <taxon>Bacteria</taxon>
        <taxon>Bacillati</taxon>
        <taxon>Bacillota</taxon>
        <taxon>Clostridia</taxon>
        <taxon>Eubacteriales</taxon>
        <taxon>Peptococcaceae</taxon>
        <taxon>Desulfofarcimen</taxon>
    </lineage>
</organism>
<feature type="active site" evidence="1">
    <location>
        <position position="223"/>
    </location>
</feature>
<evidence type="ECO:0000313" key="5">
    <source>
        <dbReference type="Proteomes" id="UP000002217"/>
    </source>
</evidence>
<dbReference type="InterPro" id="IPR036597">
    <property type="entry name" value="Fido-like_dom_sf"/>
</dbReference>
<dbReference type="SUPFAM" id="SSF140931">
    <property type="entry name" value="Fic-like"/>
    <property type="match status" value="1"/>
</dbReference>
<keyword evidence="2" id="KW-0067">ATP-binding</keyword>
<dbReference type="InterPro" id="IPR040198">
    <property type="entry name" value="Fido_containing"/>
</dbReference>
<dbReference type="PANTHER" id="PTHR13504:SF38">
    <property type="entry name" value="FIDO DOMAIN-CONTAINING PROTEIN"/>
    <property type="match status" value="1"/>
</dbReference>
<feature type="domain" description="Fido" evidence="3">
    <location>
        <begin position="125"/>
        <end position="280"/>
    </location>
</feature>
<dbReference type="OrthoDB" id="9813719at2"/>
<dbReference type="Gene3D" id="1.10.3290.10">
    <property type="entry name" value="Fido-like domain"/>
    <property type="match status" value="1"/>
</dbReference>
<keyword evidence="5" id="KW-1185">Reference proteome</keyword>
<evidence type="ECO:0000256" key="1">
    <source>
        <dbReference type="PIRSR" id="PIRSR640198-1"/>
    </source>
</evidence>
<dbReference type="HOGENOM" id="CLU_042270_0_0_9"/>
<name>C8W5J5_DESAS</name>
<dbReference type="eggNOG" id="COG3177">
    <property type="taxonomic scope" value="Bacteria"/>
</dbReference>
<dbReference type="STRING" id="485916.Dtox_3261"/>
<dbReference type="Pfam" id="PF02661">
    <property type="entry name" value="Fic"/>
    <property type="match status" value="1"/>
</dbReference>
<protein>
    <submittedName>
        <fullName evidence="4">Filamentation induced by cAMP protein Fic</fullName>
    </submittedName>
</protein>
<evidence type="ECO:0000256" key="2">
    <source>
        <dbReference type="PIRSR" id="PIRSR640198-2"/>
    </source>
</evidence>
<dbReference type="PROSITE" id="PS51459">
    <property type="entry name" value="FIDO"/>
    <property type="match status" value="1"/>
</dbReference>
<dbReference type="AlphaFoldDB" id="C8W5J5"/>
<keyword evidence="2" id="KW-0547">Nucleotide-binding</keyword>
<reference evidence="4 5" key="1">
    <citation type="journal article" date="2009" name="Stand. Genomic Sci.">
        <title>Complete genome sequence of Desulfotomaculum acetoxidans type strain (5575).</title>
        <authorList>
            <person name="Spring S."/>
            <person name="Lapidus A."/>
            <person name="Schroder M."/>
            <person name="Gleim D."/>
            <person name="Sims D."/>
            <person name="Meincke L."/>
            <person name="Glavina Del Rio T."/>
            <person name="Tice H."/>
            <person name="Copeland A."/>
            <person name="Cheng J.F."/>
            <person name="Lucas S."/>
            <person name="Chen F."/>
            <person name="Nolan M."/>
            <person name="Bruce D."/>
            <person name="Goodwin L."/>
            <person name="Pitluck S."/>
            <person name="Ivanova N."/>
            <person name="Mavromatis K."/>
            <person name="Mikhailova N."/>
            <person name="Pati A."/>
            <person name="Chen A."/>
            <person name="Palaniappan K."/>
            <person name="Land M."/>
            <person name="Hauser L."/>
            <person name="Chang Y.J."/>
            <person name="Jeffries C.D."/>
            <person name="Chain P."/>
            <person name="Saunders E."/>
            <person name="Brettin T."/>
            <person name="Detter J.C."/>
            <person name="Goker M."/>
            <person name="Bristow J."/>
            <person name="Eisen J.A."/>
            <person name="Markowitz V."/>
            <person name="Hugenholtz P."/>
            <person name="Kyrpides N.C."/>
            <person name="Klenk H.P."/>
            <person name="Han C."/>
        </authorList>
    </citation>
    <scope>NUCLEOTIDE SEQUENCE [LARGE SCALE GENOMIC DNA]</scope>
    <source>
        <strain evidence="5">ATCC 49208 / DSM 771 / VKM B-1644</strain>
    </source>
</reference>
<gene>
    <name evidence="4" type="ordered locus">Dtox_3261</name>
</gene>
<dbReference type="GO" id="GO:0005524">
    <property type="term" value="F:ATP binding"/>
    <property type="evidence" value="ECO:0007669"/>
    <property type="project" value="UniProtKB-KW"/>
</dbReference>
<dbReference type="RefSeq" id="WP_015758687.1">
    <property type="nucleotide sequence ID" value="NC_013216.1"/>
</dbReference>
<dbReference type="InterPro" id="IPR003812">
    <property type="entry name" value="Fido"/>
</dbReference>
<dbReference type="Proteomes" id="UP000002217">
    <property type="component" value="Chromosome"/>
</dbReference>
<proteinExistence type="predicted"/>
<dbReference type="EMBL" id="CP001720">
    <property type="protein sequence ID" value="ACV63995.1"/>
    <property type="molecule type" value="Genomic_DNA"/>
</dbReference>
<evidence type="ECO:0000313" key="4">
    <source>
        <dbReference type="EMBL" id="ACV63995.1"/>
    </source>
</evidence>
<sequence length="502" mass="59010">MEESIVTVWRPINFNEKWLKCSISKLLNILPSWEGKREQLKKDTQEYQKFLNRLKRQHAIETGIIERLYDLKEGITETFIKEGFKEIYLQHGDTNIPQRKLMDYLHDNFEAIDFVFDVVKNNRMITKSFILELHQLITTHQDYIEAIDTLGNIISVKLLKGVFKKHDNNPRRSDGSVYLYCPPIQVESEIDKLLSIYNEMENKNNTHPVILAAWFHHSFVQIHPFQDGNGRMARLLASLILIKHNLFPLIVNRKEKKIYIESLELADTGEYQPLVDLFCDIQIRNIQFSLNWKTSYENSSYNEIVKHFSQKILDWKLQSRENRQSLIDKNRNNIFVYTENVLNSISLDLQRQVNKLINISLQKSYPGDYKDYYFTHQIIEYAKQHDYYFNRSFPRGWFKILFILSESRSYQLVITIHHYGYDDSTIAIGAILEFIESKPSKKGNKGSVRKSSNNKIITALPLEIKPLTISAEIEIADLEANIKLFLEDTITITLARVANEVY</sequence>
<dbReference type="KEGG" id="dae:Dtox_3261"/>